<sequence length="94" mass="9613">MISRSNSFPAVGVGLWLVLAGGAAVMMLLPGIVAPSRAATLVYLGAFSFGSMMAMAALAQLLARATRLAHSQARVAAFGSILLGAIWTLHAATE</sequence>
<dbReference type="RefSeq" id="WP_272425431.1">
    <property type="nucleotide sequence ID" value="NZ_JAGTJJ010000064.1"/>
</dbReference>
<dbReference type="AlphaFoldDB" id="A0A9X3XD19"/>
<keyword evidence="1" id="KW-0812">Transmembrane</keyword>
<keyword evidence="1" id="KW-0472">Membrane</keyword>
<organism evidence="2 3">
    <name type="scientific">Polyangium jinanense</name>
    <dbReference type="NCBI Taxonomy" id="2829994"/>
    <lineage>
        <taxon>Bacteria</taxon>
        <taxon>Pseudomonadati</taxon>
        <taxon>Myxococcota</taxon>
        <taxon>Polyangia</taxon>
        <taxon>Polyangiales</taxon>
        <taxon>Polyangiaceae</taxon>
        <taxon>Polyangium</taxon>
    </lineage>
</organism>
<accession>A0A9X3XD19</accession>
<dbReference type="EMBL" id="JAGTJJ010000064">
    <property type="protein sequence ID" value="MDC3988052.1"/>
    <property type="molecule type" value="Genomic_DNA"/>
</dbReference>
<proteinExistence type="predicted"/>
<feature type="transmembrane region" description="Helical" evidence="1">
    <location>
        <begin position="75"/>
        <end position="93"/>
    </location>
</feature>
<evidence type="ECO:0000256" key="1">
    <source>
        <dbReference type="SAM" id="Phobius"/>
    </source>
</evidence>
<feature type="transmembrane region" description="Helical" evidence="1">
    <location>
        <begin position="7"/>
        <end position="29"/>
    </location>
</feature>
<reference evidence="2 3" key="1">
    <citation type="submission" date="2021-04" db="EMBL/GenBank/DDBJ databases">
        <title>Genome analysis of Polyangium sp.</title>
        <authorList>
            <person name="Li Y."/>
            <person name="Wang J."/>
        </authorList>
    </citation>
    <scope>NUCLEOTIDE SEQUENCE [LARGE SCALE GENOMIC DNA]</scope>
    <source>
        <strain evidence="2 3">SDU14</strain>
    </source>
</reference>
<name>A0A9X3XD19_9BACT</name>
<comment type="caution">
    <text evidence="2">The sequence shown here is derived from an EMBL/GenBank/DDBJ whole genome shotgun (WGS) entry which is preliminary data.</text>
</comment>
<keyword evidence="3" id="KW-1185">Reference proteome</keyword>
<keyword evidence="1" id="KW-1133">Transmembrane helix</keyword>
<evidence type="ECO:0000313" key="2">
    <source>
        <dbReference type="EMBL" id="MDC3988052.1"/>
    </source>
</evidence>
<protein>
    <submittedName>
        <fullName evidence="2">Uncharacterized protein</fullName>
    </submittedName>
</protein>
<dbReference type="Proteomes" id="UP001151081">
    <property type="component" value="Unassembled WGS sequence"/>
</dbReference>
<gene>
    <name evidence="2" type="ORF">KEG57_46730</name>
</gene>
<feature type="transmembrane region" description="Helical" evidence="1">
    <location>
        <begin position="41"/>
        <end position="63"/>
    </location>
</feature>
<evidence type="ECO:0000313" key="3">
    <source>
        <dbReference type="Proteomes" id="UP001151081"/>
    </source>
</evidence>